<organism evidence="1 2">
    <name type="scientific">Lutimaribacter degradans</name>
    <dbReference type="NCBI Taxonomy" id="2945989"/>
    <lineage>
        <taxon>Bacteria</taxon>
        <taxon>Pseudomonadati</taxon>
        <taxon>Pseudomonadota</taxon>
        <taxon>Alphaproteobacteria</taxon>
        <taxon>Rhodobacterales</taxon>
        <taxon>Roseobacteraceae</taxon>
        <taxon>Lutimaribacter</taxon>
    </lineage>
</organism>
<proteinExistence type="predicted"/>
<keyword evidence="2" id="KW-1185">Reference proteome</keyword>
<evidence type="ECO:0000313" key="2">
    <source>
        <dbReference type="Proteomes" id="UP001203036"/>
    </source>
</evidence>
<name>A0ACC5ZSF7_9RHOB</name>
<dbReference type="Proteomes" id="UP001203036">
    <property type="component" value="Unassembled WGS sequence"/>
</dbReference>
<gene>
    <name evidence="1" type="ORF">M8744_03665</name>
</gene>
<accession>A0ACC5ZSF7</accession>
<reference evidence="1" key="1">
    <citation type="submission" date="2022-06" db="EMBL/GenBank/DDBJ databases">
        <title>Lutimaribacter sp. EGI FJ00013, a novel bacterium isolated from a salt lake sediment enrichment.</title>
        <authorList>
            <person name="Gao L."/>
            <person name="Fang B.-Z."/>
            <person name="Li W.-J."/>
        </authorList>
    </citation>
    <scope>NUCLEOTIDE SEQUENCE</scope>
    <source>
        <strain evidence="1">EGI FJ00013</strain>
    </source>
</reference>
<evidence type="ECO:0000313" key="1">
    <source>
        <dbReference type="EMBL" id="MCM2561236.1"/>
    </source>
</evidence>
<dbReference type="EMBL" id="JAMQGO010000001">
    <property type="protein sequence ID" value="MCM2561236.1"/>
    <property type="molecule type" value="Genomic_DNA"/>
</dbReference>
<protein>
    <submittedName>
        <fullName evidence="1">Ester cyclase</fullName>
    </submittedName>
</protein>
<comment type="caution">
    <text evidence="1">The sequence shown here is derived from an EMBL/GenBank/DDBJ whole genome shotgun (WGS) entry which is preliminary data.</text>
</comment>
<sequence length="159" mass="18151">MREQHEASMNLLERTESFLRAIWEEGDAGALGRILTEDAKMHGLEEMDLMGPAAFAAFHCMVLRQFEDVKITEVTGISDGPMVAMSFRISAVERRKHRHVSCMAYLMARYRGDKICEGQNFLDFVSLFEQAGRLPARTRDMCLLGSELHLVPQNHRRAH</sequence>